<dbReference type="GO" id="GO:0043565">
    <property type="term" value="F:sequence-specific DNA binding"/>
    <property type="evidence" value="ECO:0007669"/>
    <property type="project" value="InterPro"/>
</dbReference>
<evidence type="ECO:0000256" key="2">
    <source>
        <dbReference type="ARBA" id="ARBA00023125"/>
    </source>
</evidence>
<keyword evidence="2 5" id="KW-0238">DNA-binding</keyword>
<keyword evidence="3" id="KW-0804">Transcription</keyword>
<keyword evidence="1" id="KW-0805">Transcription regulation</keyword>
<dbReference type="PROSITE" id="PS01124">
    <property type="entry name" value="HTH_ARAC_FAMILY_2"/>
    <property type="match status" value="1"/>
</dbReference>
<gene>
    <name evidence="5" type="ORF">DFR69_101214</name>
</gene>
<keyword evidence="6" id="KW-1185">Reference proteome</keyword>
<evidence type="ECO:0000256" key="1">
    <source>
        <dbReference type="ARBA" id="ARBA00023015"/>
    </source>
</evidence>
<dbReference type="EMBL" id="QGTL01000001">
    <property type="protein sequence ID" value="PWV80878.1"/>
    <property type="molecule type" value="Genomic_DNA"/>
</dbReference>
<proteinExistence type="predicted"/>
<protein>
    <submittedName>
        <fullName evidence="5">AraC-like DNA-binding protein</fullName>
    </submittedName>
</protein>
<dbReference type="InterPro" id="IPR018060">
    <property type="entry name" value="HTH_AraC"/>
</dbReference>
<dbReference type="Proteomes" id="UP000246410">
    <property type="component" value="Unassembled WGS sequence"/>
</dbReference>
<dbReference type="SMART" id="SM00342">
    <property type="entry name" value="HTH_ARAC"/>
    <property type="match status" value="1"/>
</dbReference>
<dbReference type="SUPFAM" id="SSF46689">
    <property type="entry name" value="Homeodomain-like"/>
    <property type="match status" value="1"/>
</dbReference>
<dbReference type="InterPro" id="IPR050204">
    <property type="entry name" value="AraC_XylS_family_regulators"/>
</dbReference>
<sequence>MDRCSATVPAGPGGALSETCGLARSPLVWIRPGHAGYLGRELGVDPHSTSVAVLSVGLTGPFVLETATHGEIRTRSALAPARAVHRVNSRDDPILLMFVDVVDSPAAAIAAEMTSAVGPFGLGHRRERELIELCAGPEVDPDAIFGLLVAGRTRPVDPRIDAVAAAIRLHPRHTFRAELVAARLDLSTSHFLRLFAQQCGTTFRRYQQWARMIHALRGMAEGHDLTRCAVDAGFATPSHFSETVHRMFGAPVSRLLRHDVRFDVSPPG</sequence>
<dbReference type="Pfam" id="PF12833">
    <property type="entry name" value="HTH_18"/>
    <property type="match status" value="1"/>
</dbReference>
<evidence type="ECO:0000256" key="3">
    <source>
        <dbReference type="ARBA" id="ARBA00023163"/>
    </source>
</evidence>
<feature type="domain" description="HTH araC/xylS-type" evidence="4">
    <location>
        <begin position="161"/>
        <end position="258"/>
    </location>
</feature>
<dbReference type="PANTHER" id="PTHR46796">
    <property type="entry name" value="HTH-TYPE TRANSCRIPTIONAL ACTIVATOR RHAS-RELATED"/>
    <property type="match status" value="1"/>
</dbReference>
<reference evidence="5 6" key="1">
    <citation type="submission" date="2018-05" db="EMBL/GenBank/DDBJ databases">
        <title>Genomic Encyclopedia of Type Strains, Phase IV (KMG-IV): sequencing the most valuable type-strain genomes for metagenomic binning, comparative biology and taxonomic classification.</title>
        <authorList>
            <person name="Goeker M."/>
        </authorList>
    </citation>
    <scope>NUCLEOTIDE SEQUENCE [LARGE SCALE GENOMIC DNA]</scope>
    <source>
        <strain evidence="5 6">DSM 44717</strain>
    </source>
</reference>
<dbReference type="InterPro" id="IPR009057">
    <property type="entry name" value="Homeodomain-like_sf"/>
</dbReference>
<dbReference type="Gene3D" id="1.10.10.60">
    <property type="entry name" value="Homeodomain-like"/>
    <property type="match status" value="1"/>
</dbReference>
<accession>A0A317P3N1</accession>
<dbReference type="GO" id="GO:0003700">
    <property type="term" value="F:DNA-binding transcription factor activity"/>
    <property type="evidence" value="ECO:0007669"/>
    <property type="project" value="InterPro"/>
</dbReference>
<comment type="caution">
    <text evidence="5">The sequence shown here is derived from an EMBL/GenBank/DDBJ whole genome shotgun (WGS) entry which is preliminary data.</text>
</comment>
<evidence type="ECO:0000313" key="5">
    <source>
        <dbReference type="EMBL" id="PWV80878.1"/>
    </source>
</evidence>
<name>A0A317P3N1_9NOCA</name>
<evidence type="ECO:0000259" key="4">
    <source>
        <dbReference type="PROSITE" id="PS01124"/>
    </source>
</evidence>
<evidence type="ECO:0000313" key="6">
    <source>
        <dbReference type="Proteomes" id="UP000246410"/>
    </source>
</evidence>
<dbReference type="AlphaFoldDB" id="A0A317P3N1"/>
<organism evidence="5 6">
    <name type="scientific">Nocardia neocaledoniensis</name>
    <dbReference type="NCBI Taxonomy" id="236511"/>
    <lineage>
        <taxon>Bacteria</taxon>
        <taxon>Bacillati</taxon>
        <taxon>Actinomycetota</taxon>
        <taxon>Actinomycetes</taxon>
        <taxon>Mycobacteriales</taxon>
        <taxon>Nocardiaceae</taxon>
        <taxon>Nocardia</taxon>
    </lineage>
</organism>